<keyword evidence="2" id="KW-0808">Transferase</keyword>
<feature type="domain" description="N-acetyltransferase" evidence="1">
    <location>
        <begin position="177"/>
        <end position="323"/>
    </location>
</feature>
<dbReference type="SUPFAM" id="SSF55729">
    <property type="entry name" value="Acyl-CoA N-acyltransferases (Nat)"/>
    <property type="match status" value="2"/>
</dbReference>
<dbReference type="PROSITE" id="PS51186">
    <property type="entry name" value="GNAT"/>
    <property type="match status" value="2"/>
</dbReference>
<gene>
    <name evidence="2" type="ORF">CLV30_101518</name>
</gene>
<dbReference type="Gene3D" id="3.40.630.30">
    <property type="match status" value="1"/>
</dbReference>
<evidence type="ECO:0000259" key="1">
    <source>
        <dbReference type="PROSITE" id="PS51186"/>
    </source>
</evidence>
<dbReference type="PANTHER" id="PTHR43617">
    <property type="entry name" value="L-AMINO ACID N-ACETYLTRANSFERASE"/>
    <property type="match status" value="1"/>
</dbReference>
<dbReference type="InterPro" id="IPR050276">
    <property type="entry name" value="MshD_Acetyltransferase"/>
</dbReference>
<dbReference type="CDD" id="cd04301">
    <property type="entry name" value="NAT_SF"/>
    <property type="match status" value="2"/>
</dbReference>
<dbReference type="EMBL" id="PYGE01000001">
    <property type="protein sequence ID" value="PSL08543.1"/>
    <property type="molecule type" value="Genomic_DNA"/>
</dbReference>
<dbReference type="InterPro" id="IPR016181">
    <property type="entry name" value="Acyl_CoA_acyltransferase"/>
</dbReference>
<dbReference type="RefSeq" id="WP_106535570.1">
    <property type="nucleotide sequence ID" value="NZ_ML142897.1"/>
</dbReference>
<reference evidence="2 3" key="1">
    <citation type="submission" date="2018-03" db="EMBL/GenBank/DDBJ databases">
        <title>Genomic Encyclopedia of Archaeal and Bacterial Type Strains, Phase II (KMG-II): from individual species to whole genera.</title>
        <authorList>
            <person name="Goeker M."/>
        </authorList>
    </citation>
    <scope>NUCLEOTIDE SEQUENCE [LARGE SCALE GENOMIC DNA]</scope>
    <source>
        <strain evidence="2 3">DSM 45211</strain>
    </source>
</reference>
<dbReference type="Proteomes" id="UP000243528">
    <property type="component" value="Unassembled WGS sequence"/>
</dbReference>
<dbReference type="Pfam" id="PF00583">
    <property type="entry name" value="Acetyltransf_1"/>
    <property type="match status" value="2"/>
</dbReference>
<proteinExistence type="predicted"/>
<keyword evidence="3" id="KW-1185">Reference proteome</keyword>
<keyword evidence="2" id="KW-0012">Acyltransferase</keyword>
<protein>
    <submittedName>
        <fullName evidence="2">L-amino acid N-acyltransferase YncA</fullName>
    </submittedName>
</protein>
<dbReference type="GO" id="GO:0016747">
    <property type="term" value="F:acyltransferase activity, transferring groups other than amino-acyl groups"/>
    <property type="evidence" value="ECO:0007669"/>
    <property type="project" value="InterPro"/>
</dbReference>
<dbReference type="InterPro" id="IPR000182">
    <property type="entry name" value="GNAT_dom"/>
</dbReference>
<sequence length="323" mass="34919">MADVTYRTFEPADTAALVELVARGMPADPVTAEWFAENVLLDPNFDAEGLIVADGGDPARGVDGVVGFVYAVRGRGTPGIPVDPDGGWITVGTVHPAERRRGVGGELVERAKEFLRSKGSRWVIYSGYPPAYFLPGLDAQRYPDGLRLLERHGFGTGSRPVAMDMNLAGYATPAEVVELREAREREGYVVGPARVGDLPEVTEFAAAELAPDWGEVVRASFVRHGRADRVVVVRDPDGAVVGFATYGAYRGLLERFGPFGVVPSRRGLGLGKILLHDTLTRMRAEGAHSAWFLWTGADTPAGRLYLDAGFAVTRTFHVLRAEL</sequence>
<organism evidence="2 3">
    <name type="scientific">Haloactinopolyspora alba</name>
    <dbReference type="NCBI Taxonomy" id="648780"/>
    <lineage>
        <taxon>Bacteria</taxon>
        <taxon>Bacillati</taxon>
        <taxon>Actinomycetota</taxon>
        <taxon>Actinomycetes</taxon>
        <taxon>Jiangellales</taxon>
        <taxon>Jiangellaceae</taxon>
        <taxon>Haloactinopolyspora</taxon>
    </lineage>
</organism>
<dbReference type="AlphaFoldDB" id="A0A2P8EGE7"/>
<feature type="domain" description="N-acetyltransferase" evidence="1">
    <location>
        <begin position="4"/>
        <end position="168"/>
    </location>
</feature>
<comment type="caution">
    <text evidence="2">The sequence shown here is derived from an EMBL/GenBank/DDBJ whole genome shotgun (WGS) entry which is preliminary data.</text>
</comment>
<dbReference type="PANTHER" id="PTHR43617:SF2">
    <property type="entry name" value="UPF0039 PROTEIN SLL0451"/>
    <property type="match status" value="1"/>
</dbReference>
<name>A0A2P8EGE7_9ACTN</name>
<evidence type="ECO:0000313" key="2">
    <source>
        <dbReference type="EMBL" id="PSL08543.1"/>
    </source>
</evidence>
<dbReference type="OrthoDB" id="9788300at2"/>
<accession>A0A2P8EGE7</accession>
<evidence type="ECO:0000313" key="3">
    <source>
        <dbReference type="Proteomes" id="UP000243528"/>
    </source>
</evidence>